<evidence type="ECO:0000259" key="2">
    <source>
        <dbReference type="Pfam" id="PF02368"/>
    </source>
</evidence>
<organism evidence="3 4">
    <name type="scientific">Pseudomonas fluorescens</name>
    <dbReference type="NCBI Taxonomy" id="294"/>
    <lineage>
        <taxon>Bacteria</taxon>
        <taxon>Pseudomonadati</taxon>
        <taxon>Pseudomonadota</taxon>
        <taxon>Gammaproteobacteria</taxon>
        <taxon>Pseudomonadales</taxon>
        <taxon>Pseudomonadaceae</taxon>
        <taxon>Pseudomonas</taxon>
    </lineage>
</organism>
<gene>
    <name evidence="3" type="ORF">PS732_03051</name>
</gene>
<proteinExistence type="predicted"/>
<dbReference type="SUPFAM" id="SSF49373">
    <property type="entry name" value="Invasin/intimin cell-adhesion fragments"/>
    <property type="match status" value="1"/>
</dbReference>
<accession>A0ABD7VH40</accession>
<evidence type="ECO:0000313" key="4">
    <source>
        <dbReference type="Proteomes" id="UP000325779"/>
    </source>
</evidence>
<dbReference type="InterPro" id="IPR013783">
    <property type="entry name" value="Ig-like_fold"/>
</dbReference>
<dbReference type="Gene3D" id="2.60.40.1080">
    <property type="match status" value="1"/>
</dbReference>
<dbReference type="Gene3D" id="2.60.40.10">
    <property type="entry name" value="Immunoglobulins"/>
    <property type="match status" value="1"/>
</dbReference>
<reference evidence="3 4" key="1">
    <citation type="submission" date="2019-09" db="EMBL/GenBank/DDBJ databases">
        <authorList>
            <person name="Chandra G."/>
            <person name="Truman W A."/>
        </authorList>
    </citation>
    <scope>NUCLEOTIDE SEQUENCE [LARGE SCALE GENOMIC DNA]</scope>
    <source>
        <strain evidence="3">PS732</strain>
    </source>
</reference>
<dbReference type="EMBL" id="CABVIJ010000012">
    <property type="protein sequence ID" value="VVP04516.1"/>
    <property type="molecule type" value="Genomic_DNA"/>
</dbReference>
<dbReference type="InterPro" id="IPR003343">
    <property type="entry name" value="Big_2"/>
</dbReference>
<sequence length="1502" mass="163831">MPFRTPYLFPRFDDNETLALRPLLIAGMVRPIEDGDGGINIAVVTDNPAGMLCVINPYIGMQEGDQLVICWERSAVYTKVVKAGEVNKPLFFYLPATIAQPGWVEECYYQLTRFGENTPDAPSVALRLRVKLTRPGGRDKAPHLPDGHSELHPLQLPEEVVRQGIDAEWAKKGVPIIIPFYPEMAVGDSILVHWGSANNILAPHTVTQDEADRKTPIVMIADQAAILAGGDSAALLLRYDIHDPVWNWAVRRSQSTRVRVDAGGWRLEAPVIKESVNGFIIIRDLDKQNVTIRVHVQSKDFAHGDKLTFCFIGTPQTGKPLIRSACRTIDNIPSILDWEVSYADIRAIAMGLADASYVLEKTNGETLSSRRTFAQVVGDVVMLPEPTIRELRGDTLHSDEPYATVDVRYPDMANGDLINLIWRGTQPDGRPYVYEEERIVSENDAKAGLITFYIGAEHIRPLARLDLSYRVSNDQAALYGVTESERLLAKVEKIRATLPMPVVEEADPPDVLDPSRVFDIVHVLIGAKTEKDDIVSFGWHAEHPLGSTSDWVPITTVTAGHPVRFRVDERFVTINIGQIVEVFYWIKHAATGLFSHSATLKLMVGYLVGELPPPIVEQAVAGLLDPMKALNGVDVQVSYASMDTALDTVNLRWIGTPGPGTSVDQVKPAHASGTVAFHLLSSVVGPNINRAVTVDYRVNRYGKATESQSLTLRVLSFQDPEKDLPRPEVPQALNSVLDLMMFSGDPRVLVKRWPFIAFTQRIWLLLIGKTTAGAAYIIRILDGREITSTQVTNGLNETLRRSELLMLGHSSEATVICKVAFDNDLSEDSACVFPVLNLTVRTRYDYVTPIIDGVSDSRGEVIDGGKTRDDHVTVSGTATRGEIIELFDGGSTSLGTAEVGVDSRWSLKIGILTEKDYRITAKALYDANPVVSGPRTFTVKFTQPPEILSVSDSRSEIADGATTYDNSVLIEGIATPNMQVQLVESNASLVTLDVDDDGRWQHRINNLRVKTYSLVATAKYDVDPPSSPARTFVVALAVTPTISRVTDIRGEVDMNGTTYYRAVTLTGKASPNETITLLDAGTPIDTVKIDASGNWTYQMTDLSFKVYRLVARAEYGSHPVSAPPRVFTVAAHIAPTISSVTDSVGSVAHNGTTYDTSVKVQGTATPREQIQLYNKGLLVGAPVTVKADKSWEAPASGLALTSHSLTAKALYDVQPVESDPRNFTVAAHIAPTLTSVHDGLVEVPNNGETKRTSVTLRGAVTPYRQVQIYDNNGYRLTVTAGASEWRATLAVSVGSHAVYAKAVSTGQNSTVRSFRVISAIPPLTIYNAPMYLNAWHFRDDHTPGNPPSGAYGDRSAQGGVPPYRYQSSNNDVAEVNATTGRVISKGNGSATITVTDGANQRASYSVSTANVERLFGTGVFSTYTQCANAAAGMGGRIPSLSEWRAFISNYQGRRTIERWCWASDSAGFAKRWVIYPADGRTDTRIDIGFGGGTADGFGIKRA</sequence>
<dbReference type="Proteomes" id="UP000325779">
    <property type="component" value="Unassembled WGS sequence"/>
</dbReference>
<dbReference type="Gene3D" id="3.30.420.430">
    <property type="match status" value="1"/>
</dbReference>
<name>A0ABD7VH40_PSEFL</name>
<dbReference type="Pfam" id="PF02368">
    <property type="entry name" value="Big_2"/>
    <property type="match status" value="1"/>
</dbReference>
<evidence type="ECO:0000313" key="3">
    <source>
        <dbReference type="EMBL" id="VVP04516.1"/>
    </source>
</evidence>
<protein>
    <recommendedName>
        <fullName evidence="2">BIG2 domain-containing protein</fullName>
    </recommendedName>
</protein>
<comment type="caution">
    <text evidence="3">The sequence shown here is derived from an EMBL/GenBank/DDBJ whole genome shotgun (WGS) entry which is preliminary data.</text>
</comment>
<evidence type="ECO:0000256" key="1">
    <source>
        <dbReference type="SAM" id="MobiDB-lite"/>
    </source>
</evidence>
<feature type="region of interest" description="Disordered" evidence="1">
    <location>
        <begin position="1343"/>
        <end position="1362"/>
    </location>
</feature>
<dbReference type="InterPro" id="IPR008964">
    <property type="entry name" value="Invasin/intimin_cell_adhesion"/>
</dbReference>
<dbReference type="RefSeq" id="WP_150597184.1">
    <property type="nucleotide sequence ID" value="NZ_CABVIJ010000012.1"/>
</dbReference>
<feature type="domain" description="BIG2" evidence="2">
    <location>
        <begin position="1364"/>
        <end position="1403"/>
    </location>
</feature>